<accession>A1A3N0</accession>
<evidence type="ECO:0000313" key="5">
    <source>
        <dbReference type="Proteomes" id="UP000008702"/>
    </source>
</evidence>
<organism evidence="4 5">
    <name type="scientific">Bifidobacterium adolescentis (strain ATCC 15703 / DSM 20083 / NCTC 11814 / E194a)</name>
    <dbReference type="NCBI Taxonomy" id="367928"/>
    <lineage>
        <taxon>Bacteria</taxon>
        <taxon>Bacillati</taxon>
        <taxon>Actinomycetota</taxon>
        <taxon>Actinomycetes</taxon>
        <taxon>Bifidobacteriales</taxon>
        <taxon>Bifidobacteriaceae</taxon>
        <taxon>Bifidobacterium</taxon>
    </lineage>
</organism>
<feature type="compositionally biased region" description="Basic and acidic residues" evidence="2">
    <location>
        <begin position="39"/>
        <end position="48"/>
    </location>
</feature>
<evidence type="ECO:0000256" key="2">
    <source>
        <dbReference type="SAM" id="MobiDB-lite"/>
    </source>
</evidence>
<evidence type="ECO:0000313" key="4">
    <source>
        <dbReference type="EMBL" id="BAF40313.1"/>
    </source>
</evidence>
<name>A1A3N0_BIFAA</name>
<dbReference type="KEGG" id="bad:BAD_1532"/>
<evidence type="ECO:0000256" key="1">
    <source>
        <dbReference type="ARBA" id="ARBA00022801"/>
    </source>
</evidence>
<dbReference type="EMBL" id="AP009256">
    <property type="protein sequence ID" value="BAF40313.1"/>
    <property type="molecule type" value="Genomic_DNA"/>
</dbReference>
<dbReference type="HOGENOM" id="CLU_012494_0_0_11"/>
<dbReference type="InterPro" id="IPR029058">
    <property type="entry name" value="AB_hydrolase_fold"/>
</dbReference>
<dbReference type="PANTHER" id="PTHR48081">
    <property type="entry name" value="AB HYDROLASE SUPERFAMILY PROTEIN C4A8.06C"/>
    <property type="match status" value="1"/>
</dbReference>
<reference evidence="4 5" key="1">
    <citation type="submission" date="2006-12" db="EMBL/GenBank/DDBJ databases">
        <title>Bifidobacterium adolescentis complete genome sequence.</title>
        <authorList>
            <person name="Suzuki T."/>
            <person name="Tsuda Y."/>
            <person name="Kanou N."/>
            <person name="Inoue T."/>
            <person name="Kumazaki K."/>
            <person name="Nagano S."/>
            <person name="Hirai S."/>
            <person name="Tanaka K."/>
            <person name="Watanabe K."/>
        </authorList>
    </citation>
    <scope>NUCLEOTIDE SEQUENCE [LARGE SCALE GENOMIC DNA]</scope>
    <source>
        <strain evidence="5">ATCC 15703 / DSM 20083 / NCTC 11814 / E194a</strain>
    </source>
</reference>
<evidence type="ECO:0000259" key="3">
    <source>
        <dbReference type="Pfam" id="PF07859"/>
    </source>
</evidence>
<feature type="region of interest" description="Disordered" evidence="2">
    <location>
        <begin position="28"/>
        <end position="48"/>
    </location>
</feature>
<dbReference type="PaxDb" id="1680-BADO_1480"/>
<feature type="domain" description="Alpha/beta hydrolase fold-3" evidence="3">
    <location>
        <begin position="188"/>
        <end position="395"/>
    </location>
</feature>
<dbReference type="InterPro" id="IPR050300">
    <property type="entry name" value="GDXG_lipolytic_enzyme"/>
</dbReference>
<sequence>MQQMRFRRVAIIIKSTYIPLHTTGLRVLRKPSSEPGSPESEHRIGTSHDNGIKLELSIRASATHVEERTARMTDLEHIRAKFAAEYGLSEDMLRNAERWTETTGDLEGVPENLLPGILGMRFGAITIDTPRSERWSTPEDIDVIADLAYLPDGGYDTAAGACRGHLLDLYLPHDAVLRGGHTLPVYIDIHGGGFTYGYKELNRNFNVHLAEQGFAVFSLNYRPAPQTDLRGQLADIQAALRWIAAHMADYPVNPNAVFLTGDSAGGALTLLTLAIENNAEAAAAFGVDKPSGIRFAGAAPVCGAYSSASLETMGRKLTVGYDPNRRIGLEQMLGVDFFAGLEAADPKFLTAEGLAFNVDLPPLLIITCGDDFLEADNLALAAALSRKGADFELFDPKPRRHETLGHVFVIGMPWLEESRECLDRIRRFSYERC</sequence>
<dbReference type="AlphaFoldDB" id="A1A3N0"/>
<proteinExistence type="predicted"/>
<protein>
    <submittedName>
        <fullName evidence="4">Lipase</fullName>
    </submittedName>
</protein>
<gene>
    <name evidence="4" type="primary">lipA</name>
    <name evidence="4" type="ordered locus">BAD_1532</name>
</gene>
<keyword evidence="5" id="KW-1185">Reference proteome</keyword>
<dbReference type="GO" id="GO:0016787">
    <property type="term" value="F:hydrolase activity"/>
    <property type="evidence" value="ECO:0007669"/>
    <property type="project" value="UniProtKB-KW"/>
</dbReference>
<dbReference type="InterPro" id="IPR013094">
    <property type="entry name" value="AB_hydrolase_3"/>
</dbReference>
<dbReference type="Gene3D" id="3.40.50.1820">
    <property type="entry name" value="alpha/beta hydrolase"/>
    <property type="match status" value="1"/>
</dbReference>
<dbReference type="SUPFAM" id="SSF53474">
    <property type="entry name" value="alpha/beta-Hydrolases"/>
    <property type="match status" value="1"/>
</dbReference>
<keyword evidence="1" id="KW-0378">Hydrolase</keyword>
<dbReference type="Proteomes" id="UP000008702">
    <property type="component" value="Chromosome"/>
</dbReference>
<dbReference type="STRING" id="367928.BAD_1532"/>
<dbReference type="Pfam" id="PF07859">
    <property type="entry name" value="Abhydrolase_3"/>
    <property type="match status" value="1"/>
</dbReference>